<name>A0A3M7PYN9_BRAPC</name>
<dbReference type="EMBL" id="REGN01008182">
    <property type="protein sequence ID" value="RNA04257.1"/>
    <property type="molecule type" value="Genomic_DNA"/>
</dbReference>
<organism evidence="1 2">
    <name type="scientific">Brachionus plicatilis</name>
    <name type="common">Marine rotifer</name>
    <name type="synonym">Brachionus muelleri</name>
    <dbReference type="NCBI Taxonomy" id="10195"/>
    <lineage>
        <taxon>Eukaryota</taxon>
        <taxon>Metazoa</taxon>
        <taxon>Spiralia</taxon>
        <taxon>Gnathifera</taxon>
        <taxon>Rotifera</taxon>
        <taxon>Eurotatoria</taxon>
        <taxon>Monogononta</taxon>
        <taxon>Pseudotrocha</taxon>
        <taxon>Ploima</taxon>
        <taxon>Brachionidae</taxon>
        <taxon>Brachionus</taxon>
    </lineage>
</organism>
<reference evidence="1 2" key="1">
    <citation type="journal article" date="2018" name="Sci. Rep.">
        <title>Genomic signatures of local adaptation to the degree of environmental predictability in rotifers.</title>
        <authorList>
            <person name="Franch-Gras L."/>
            <person name="Hahn C."/>
            <person name="Garcia-Roger E.M."/>
            <person name="Carmona M.J."/>
            <person name="Serra M."/>
            <person name="Gomez A."/>
        </authorList>
    </citation>
    <scope>NUCLEOTIDE SEQUENCE [LARGE SCALE GENOMIC DNA]</scope>
    <source>
        <strain evidence="1">HYR1</strain>
    </source>
</reference>
<accession>A0A3M7PYN9</accession>
<keyword evidence="2" id="KW-1185">Reference proteome</keyword>
<evidence type="ECO:0000313" key="1">
    <source>
        <dbReference type="EMBL" id="RNA04257.1"/>
    </source>
</evidence>
<evidence type="ECO:0000313" key="2">
    <source>
        <dbReference type="Proteomes" id="UP000276133"/>
    </source>
</evidence>
<sequence>MITFWTWPIFYTLISNRNMNKKSHRKSCPSYGVLSNYSRFALIRNSFIVRFILPFVTKKIKILNLRGRGPNRSRYN</sequence>
<proteinExistence type="predicted"/>
<comment type="caution">
    <text evidence="1">The sequence shown here is derived from an EMBL/GenBank/DDBJ whole genome shotgun (WGS) entry which is preliminary data.</text>
</comment>
<dbReference type="Proteomes" id="UP000276133">
    <property type="component" value="Unassembled WGS sequence"/>
</dbReference>
<dbReference type="AlphaFoldDB" id="A0A3M7PYN9"/>
<protein>
    <submittedName>
        <fullName evidence="1">Uncharacterized protein</fullName>
    </submittedName>
</protein>
<gene>
    <name evidence="1" type="ORF">BpHYR1_013608</name>
</gene>